<dbReference type="PANTHER" id="PTHR45910:SF1">
    <property type="entry name" value="N-ALPHA-ACETYLTRANSFERASE 20"/>
    <property type="match status" value="1"/>
</dbReference>
<dbReference type="Pfam" id="PF00583">
    <property type="entry name" value="Acetyltransf_1"/>
    <property type="match status" value="1"/>
</dbReference>
<evidence type="ECO:0000313" key="5">
    <source>
        <dbReference type="Proteomes" id="UP000030693"/>
    </source>
</evidence>
<dbReference type="GeneID" id="20527545"/>
<dbReference type="eggNOG" id="KOG3234">
    <property type="taxonomic scope" value="Eukaryota"/>
</dbReference>
<dbReference type="OrthoDB" id="10264728at2759"/>
<dbReference type="InterPro" id="IPR016181">
    <property type="entry name" value="Acyl_CoA_acyltransferase"/>
</dbReference>
<accession>A0A058Z881</accession>
<feature type="domain" description="N-acetyltransferase" evidence="3">
    <location>
        <begin position="2"/>
        <end position="151"/>
    </location>
</feature>
<organism evidence="4">
    <name type="scientific">Fonticula alba</name>
    <name type="common">Slime mold</name>
    <dbReference type="NCBI Taxonomy" id="691883"/>
    <lineage>
        <taxon>Eukaryota</taxon>
        <taxon>Rotosphaerida</taxon>
        <taxon>Fonticulaceae</taxon>
        <taxon>Fonticula</taxon>
    </lineage>
</organism>
<dbReference type="InterPro" id="IPR051646">
    <property type="entry name" value="NatB_acetyltransferase_subunit"/>
</dbReference>
<dbReference type="GO" id="GO:0031416">
    <property type="term" value="C:NatB complex"/>
    <property type="evidence" value="ECO:0007669"/>
    <property type="project" value="TreeGrafter"/>
</dbReference>
<dbReference type="AlphaFoldDB" id="A0A058Z881"/>
<dbReference type="RefSeq" id="XP_009494995.1">
    <property type="nucleotide sequence ID" value="XM_009496720.1"/>
</dbReference>
<keyword evidence="5" id="KW-1185">Reference proteome</keyword>
<keyword evidence="2" id="KW-0012">Acyltransferase</keyword>
<dbReference type="SUPFAM" id="SSF55729">
    <property type="entry name" value="Acyl-CoA N-acyltransferases (Nat)"/>
    <property type="match status" value="1"/>
</dbReference>
<evidence type="ECO:0000256" key="1">
    <source>
        <dbReference type="ARBA" id="ARBA00022679"/>
    </source>
</evidence>
<dbReference type="GO" id="GO:0004596">
    <property type="term" value="F:protein-N-terminal amino-acid acetyltransferase activity"/>
    <property type="evidence" value="ECO:0007669"/>
    <property type="project" value="TreeGrafter"/>
</dbReference>
<sequence length="174" mass="20077">MTTIRPFRAEDLFETNLINLDHLTENYNVSFYFTYLASWPELFTAAVSSDNTMMAYVMGKVEGKGTLWHGHVTAITVAPIYRRLGLAASLMHSLEEISEKFHDTYFVDLFVRTTNAVAINMYKKLGYTIYRRVIGYYSKSDDAYDMRRACARDPKGLSVIPMTRPVYPHEINFD</sequence>
<dbReference type="OMA" id="EQHPSMR"/>
<dbReference type="Proteomes" id="UP000030693">
    <property type="component" value="Unassembled WGS sequence"/>
</dbReference>
<dbReference type="PROSITE" id="PS51186">
    <property type="entry name" value="GNAT"/>
    <property type="match status" value="1"/>
</dbReference>
<keyword evidence="1 4" id="KW-0808">Transferase</keyword>
<evidence type="ECO:0000256" key="2">
    <source>
        <dbReference type="ARBA" id="ARBA00023315"/>
    </source>
</evidence>
<proteinExistence type="predicted"/>
<gene>
    <name evidence="4" type="ORF">H696_02820</name>
</gene>
<evidence type="ECO:0000313" key="4">
    <source>
        <dbReference type="EMBL" id="KCV70479.1"/>
    </source>
</evidence>
<evidence type="ECO:0000259" key="3">
    <source>
        <dbReference type="PROSITE" id="PS51186"/>
    </source>
</evidence>
<dbReference type="Gene3D" id="3.40.630.30">
    <property type="match status" value="1"/>
</dbReference>
<name>A0A058Z881_FONAL</name>
<dbReference type="PANTHER" id="PTHR45910">
    <property type="entry name" value="N-ALPHA-ACETYLTRANSFERASE 20"/>
    <property type="match status" value="1"/>
</dbReference>
<reference evidence="4" key="1">
    <citation type="submission" date="2013-04" db="EMBL/GenBank/DDBJ databases">
        <title>The Genome Sequence of Fonticula alba ATCC 38817.</title>
        <authorList>
            <consortium name="The Broad Institute Genomics Platform"/>
            <person name="Russ C."/>
            <person name="Cuomo C."/>
            <person name="Burger G."/>
            <person name="Gray M.W."/>
            <person name="Holland P.W.H."/>
            <person name="King N."/>
            <person name="Lang F.B.F."/>
            <person name="Roger A.J."/>
            <person name="Ruiz-Trillo I."/>
            <person name="Brown M."/>
            <person name="Walker B."/>
            <person name="Young S."/>
            <person name="Zeng Q."/>
            <person name="Gargeya S."/>
            <person name="Fitzgerald M."/>
            <person name="Haas B."/>
            <person name="Abouelleil A."/>
            <person name="Allen A.W."/>
            <person name="Alvarado L."/>
            <person name="Arachchi H.M."/>
            <person name="Berlin A.M."/>
            <person name="Chapman S.B."/>
            <person name="Gainer-Dewar J."/>
            <person name="Goldberg J."/>
            <person name="Griggs A."/>
            <person name="Gujja S."/>
            <person name="Hansen M."/>
            <person name="Howarth C."/>
            <person name="Imamovic A."/>
            <person name="Ireland A."/>
            <person name="Larimer J."/>
            <person name="McCowan C."/>
            <person name="Murphy C."/>
            <person name="Pearson M."/>
            <person name="Poon T.W."/>
            <person name="Priest M."/>
            <person name="Roberts A."/>
            <person name="Saif S."/>
            <person name="Shea T."/>
            <person name="Sisk P."/>
            <person name="Sykes S."/>
            <person name="Wortman J."/>
            <person name="Nusbaum C."/>
            <person name="Birren B."/>
        </authorList>
    </citation>
    <scope>NUCLEOTIDE SEQUENCE [LARGE SCALE GENOMIC DNA]</scope>
    <source>
        <strain evidence="4">ATCC 38817</strain>
    </source>
</reference>
<dbReference type="STRING" id="691883.A0A058Z881"/>
<protein>
    <submittedName>
        <fullName evidence="4">Acetyltransferase</fullName>
    </submittedName>
</protein>
<dbReference type="EMBL" id="KB932204">
    <property type="protein sequence ID" value="KCV70479.1"/>
    <property type="molecule type" value="Genomic_DNA"/>
</dbReference>
<dbReference type="InterPro" id="IPR000182">
    <property type="entry name" value="GNAT_dom"/>
</dbReference>